<dbReference type="EMBL" id="AFAR01000246">
    <property type="protein sequence ID" value="EGF25143.1"/>
    <property type="molecule type" value="Genomic_DNA"/>
</dbReference>
<dbReference type="PATRIC" id="fig|991778.3.peg.5202"/>
<protein>
    <submittedName>
        <fullName evidence="2">Uncharacterized protein</fullName>
    </submittedName>
</protein>
<feature type="region of interest" description="Disordered" evidence="1">
    <location>
        <begin position="1"/>
        <end position="24"/>
    </location>
</feature>
<proteinExistence type="predicted"/>
<gene>
    <name evidence="2" type="ORF">RBWH47_04694</name>
</gene>
<evidence type="ECO:0000313" key="2">
    <source>
        <dbReference type="EMBL" id="EGF25143.1"/>
    </source>
</evidence>
<organism evidence="2 3">
    <name type="scientific">Rhodopirellula baltica WH47</name>
    <dbReference type="NCBI Taxonomy" id="991778"/>
    <lineage>
        <taxon>Bacteria</taxon>
        <taxon>Pseudomonadati</taxon>
        <taxon>Planctomycetota</taxon>
        <taxon>Planctomycetia</taxon>
        <taxon>Pirellulales</taxon>
        <taxon>Pirellulaceae</taxon>
        <taxon>Rhodopirellula</taxon>
    </lineage>
</organism>
<sequence>MSSKATHQEFINSHPSCQPATLPPRKTISGVFRIAQDTPSMITNWLDRIEYPR</sequence>
<feature type="compositionally biased region" description="Polar residues" evidence="1">
    <location>
        <begin position="1"/>
        <end position="19"/>
    </location>
</feature>
<dbReference type="AlphaFoldDB" id="F2AYV8"/>
<dbReference type="Proteomes" id="UP000006222">
    <property type="component" value="Unassembled WGS sequence"/>
</dbReference>
<accession>F2AYV8</accession>
<name>F2AYV8_RHOBT</name>
<reference evidence="2 3" key="1">
    <citation type="journal article" date="2013" name="Mar. Genomics">
        <title>Expression of sulfatases in Rhodopirellula baltica and the diversity of sulfatases in the genus Rhodopirellula.</title>
        <authorList>
            <person name="Wegner C.E."/>
            <person name="Richter-Heitmann T."/>
            <person name="Klindworth A."/>
            <person name="Klockow C."/>
            <person name="Richter M."/>
            <person name="Achstetter T."/>
            <person name="Glockner F.O."/>
            <person name="Harder J."/>
        </authorList>
    </citation>
    <scope>NUCLEOTIDE SEQUENCE [LARGE SCALE GENOMIC DNA]</scope>
    <source>
        <strain evidence="2 3">WH47</strain>
    </source>
</reference>
<evidence type="ECO:0000313" key="3">
    <source>
        <dbReference type="Proteomes" id="UP000006222"/>
    </source>
</evidence>
<evidence type="ECO:0000256" key="1">
    <source>
        <dbReference type="SAM" id="MobiDB-lite"/>
    </source>
</evidence>
<comment type="caution">
    <text evidence="2">The sequence shown here is derived from an EMBL/GenBank/DDBJ whole genome shotgun (WGS) entry which is preliminary data.</text>
</comment>